<evidence type="ECO:0000256" key="4">
    <source>
        <dbReference type="SAM" id="SignalP"/>
    </source>
</evidence>
<sequence length="729" mass="80172">MTRQVFAKIFAACLCLGTAASAFSQGSTEPFRNPDLPMEQRITDLLSHMTLEEKIACLGTKTAVPRLGVKSFGSSEGIHGVVQRGGYSGPPIETTQFPQPPGMGETWDPELVKQAAGVEGYEARYITQTAKYNRQILMLWGPQSDLARDPRWGRTEEVYGEDPFLNGTMATAFIHGLQGDDPKYWLSAALLKHFLANSNEDFRTSSSSDFDQRLFWEYYSVPFRMGFLDGGAKAVMASYNGWNGTPMVVNPILKSILQKQWGVDVLSSDGGAVKLLVDPRHAFPDQKSAVVASLKAGINQFLDTYQDETKAAVKEGLISEAEIDDLLRPKFRVTIRLGLLDPDDLVPYSKIKDSPEPWATEKHKAISEKVALESVVLLKNEKALLPLKRESLKSIAVIGPLADSVHWDWYGGFPPYAVTPLQGITHQAGYGIKINYAASELHQAAIDAAKASDVAIVVVGNDPTCGPDMAKDWHDTVDGGGTLACSVASDGREGRDRESITLEQEQLIKQVYAVNPKTVVVLVSSFPYAINWSQAHIPAILHITHASQDEGTAIAKVLFGDYNPGGHLTATWPKSLDQLPPKMDYNIRHGDTYMYFKGEPLYPFGFGLSYTTFKYSNLKVSPPQPAKDGSYYNVSVNVTNTGDRAGDEVVQLYVKHMASKVERPVKELKAFQRVAVEPGKTRTVELSFKVSSLAYWDEKENAFKTESDSVNVMLGDASNDIKLSTALPR</sequence>
<dbReference type="InterPro" id="IPR036962">
    <property type="entry name" value="Glyco_hydro_3_N_sf"/>
</dbReference>
<dbReference type="InterPro" id="IPR017853">
    <property type="entry name" value="GH"/>
</dbReference>
<evidence type="ECO:0000259" key="5">
    <source>
        <dbReference type="SMART" id="SM01217"/>
    </source>
</evidence>
<dbReference type="EMBL" id="JACHIP010000001">
    <property type="protein sequence ID" value="MBB5055607.1"/>
    <property type="molecule type" value="Genomic_DNA"/>
</dbReference>
<keyword evidence="7" id="KW-1185">Reference proteome</keyword>
<accession>A0A7W8E1N4</accession>
<dbReference type="Gene3D" id="3.40.50.1700">
    <property type="entry name" value="Glycoside hydrolase family 3 C-terminal domain"/>
    <property type="match status" value="1"/>
</dbReference>
<protein>
    <submittedName>
        <fullName evidence="6">Beta-glucosidase</fullName>
        <ecNumber evidence="6">3.2.1.21</ecNumber>
    </submittedName>
</protein>
<evidence type="ECO:0000313" key="7">
    <source>
        <dbReference type="Proteomes" id="UP000540989"/>
    </source>
</evidence>
<dbReference type="SMART" id="SM01217">
    <property type="entry name" value="Fn3_like"/>
    <property type="match status" value="1"/>
</dbReference>
<dbReference type="GO" id="GO:0045493">
    <property type="term" value="P:xylan catabolic process"/>
    <property type="evidence" value="ECO:0007669"/>
    <property type="project" value="InterPro"/>
</dbReference>
<evidence type="ECO:0000256" key="1">
    <source>
        <dbReference type="ARBA" id="ARBA00005336"/>
    </source>
</evidence>
<evidence type="ECO:0000313" key="6">
    <source>
        <dbReference type="EMBL" id="MBB5055607.1"/>
    </source>
</evidence>
<dbReference type="Pfam" id="PF00933">
    <property type="entry name" value="Glyco_hydro_3"/>
    <property type="match status" value="1"/>
</dbReference>
<reference evidence="6 7" key="1">
    <citation type="submission" date="2020-08" db="EMBL/GenBank/DDBJ databases">
        <title>Genomic Encyclopedia of Type Strains, Phase IV (KMG-V): Genome sequencing to study the core and pangenomes of soil and plant-associated prokaryotes.</title>
        <authorList>
            <person name="Whitman W."/>
        </authorList>
    </citation>
    <scope>NUCLEOTIDE SEQUENCE [LARGE SCALE GENOMIC DNA]</scope>
    <source>
        <strain evidence="6 7">M8UP14</strain>
    </source>
</reference>
<dbReference type="AlphaFoldDB" id="A0A7W8E1N4"/>
<evidence type="ECO:0000256" key="2">
    <source>
        <dbReference type="ARBA" id="ARBA00022729"/>
    </source>
</evidence>
<comment type="caution">
    <text evidence="6">The sequence shown here is derived from an EMBL/GenBank/DDBJ whole genome shotgun (WGS) entry which is preliminary data.</text>
</comment>
<dbReference type="InterPro" id="IPR036881">
    <property type="entry name" value="Glyco_hydro_3_C_sf"/>
</dbReference>
<dbReference type="PRINTS" id="PR00133">
    <property type="entry name" value="GLHYDRLASE3"/>
</dbReference>
<dbReference type="GO" id="GO:0008422">
    <property type="term" value="F:beta-glucosidase activity"/>
    <property type="evidence" value="ECO:0007669"/>
    <property type="project" value="UniProtKB-EC"/>
</dbReference>
<dbReference type="PANTHER" id="PTHR42721">
    <property type="entry name" value="SUGAR HYDROLASE-RELATED"/>
    <property type="match status" value="1"/>
</dbReference>
<proteinExistence type="inferred from homology"/>
<dbReference type="InterPro" id="IPR044993">
    <property type="entry name" value="BXL"/>
</dbReference>
<comment type="similarity">
    <text evidence="1">Belongs to the glycosyl hydrolase 3 family.</text>
</comment>
<gene>
    <name evidence="6" type="ORF">HDF16_000276</name>
</gene>
<name>A0A7W8E1N4_9BACT</name>
<keyword evidence="6" id="KW-0326">Glycosidase</keyword>
<dbReference type="Pfam" id="PF14310">
    <property type="entry name" value="Fn3-like"/>
    <property type="match status" value="1"/>
</dbReference>
<keyword evidence="2 4" id="KW-0732">Signal</keyword>
<organism evidence="6 7">
    <name type="scientific">Granulicella aggregans</name>
    <dbReference type="NCBI Taxonomy" id="474949"/>
    <lineage>
        <taxon>Bacteria</taxon>
        <taxon>Pseudomonadati</taxon>
        <taxon>Acidobacteriota</taxon>
        <taxon>Terriglobia</taxon>
        <taxon>Terriglobales</taxon>
        <taxon>Acidobacteriaceae</taxon>
        <taxon>Granulicella</taxon>
    </lineage>
</organism>
<dbReference type="GO" id="GO:0009044">
    <property type="term" value="F:xylan 1,4-beta-xylosidase activity"/>
    <property type="evidence" value="ECO:0007669"/>
    <property type="project" value="InterPro"/>
</dbReference>
<dbReference type="InterPro" id="IPR013783">
    <property type="entry name" value="Ig-like_fold"/>
</dbReference>
<dbReference type="RefSeq" id="WP_184213379.1">
    <property type="nucleotide sequence ID" value="NZ_JACHIP010000001.1"/>
</dbReference>
<dbReference type="SUPFAM" id="SSF51445">
    <property type="entry name" value="(Trans)glycosidases"/>
    <property type="match status" value="1"/>
</dbReference>
<dbReference type="EC" id="3.2.1.21" evidence="6"/>
<dbReference type="Gene3D" id="2.60.40.10">
    <property type="entry name" value="Immunoglobulins"/>
    <property type="match status" value="1"/>
</dbReference>
<feature type="signal peptide" evidence="4">
    <location>
        <begin position="1"/>
        <end position="24"/>
    </location>
</feature>
<feature type="chain" id="PRO_5031104352" evidence="4">
    <location>
        <begin position="25"/>
        <end position="729"/>
    </location>
</feature>
<dbReference type="InterPro" id="IPR001764">
    <property type="entry name" value="Glyco_hydro_3_N"/>
</dbReference>
<dbReference type="Pfam" id="PF01915">
    <property type="entry name" value="Glyco_hydro_3_C"/>
    <property type="match status" value="1"/>
</dbReference>
<dbReference type="Proteomes" id="UP000540989">
    <property type="component" value="Unassembled WGS sequence"/>
</dbReference>
<dbReference type="GO" id="GO:0031222">
    <property type="term" value="P:arabinan catabolic process"/>
    <property type="evidence" value="ECO:0007669"/>
    <property type="project" value="TreeGrafter"/>
</dbReference>
<evidence type="ECO:0000256" key="3">
    <source>
        <dbReference type="ARBA" id="ARBA00022801"/>
    </source>
</evidence>
<dbReference type="GO" id="GO:0046556">
    <property type="term" value="F:alpha-L-arabinofuranosidase activity"/>
    <property type="evidence" value="ECO:0007669"/>
    <property type="project" value="TreeGrafter"/>
</dbReference>
<feature type="domain" description="Fibronectin type III-like" evidence="5">
    <location>
        <begin position="648"/>
        <end position="718"/>
    </location>
</feature>
<dbReference type="PANTHER" id="PTHR42721:SF3">
    <property type="entry name" value="BETA-D-XYLOSIDASE 5-RELATED"/>
    <property type="match status" value="1"/>
</dbReference>
<dbReference type="InterPro" id="IPR002772">
    <property type="entry name" value="Glyco_hydro_3_C"/>
</dbReference>
<dbReference type="InterPro" id="IPR026891">
    <property type="entry name" value="Fn3-like"/>
</dbReference>
<dbReference type="FunFam" id="2.60.40.10:FF:000495">
    <property type="entry name" value="Periplasmic beta-glucosidase"/>
    <property type="match status" value="1"/>
</dbReference>
<dbReference type="SUPFAM" id="SSF52279">
    <property type="entry name" value="Beta-D-glucan exohydrolase, C-terminal domain"/>
    <property type="match status" value="1"/>
</dbReference>
<dbReference type="Gene3D" id="3.20.20.300">
    <property type="entry name" value="Glycoside hydrolase, family 3, N-terminal domain"/>
    <property type="match status" value="1"/>
</dbReference>
<keyword evidence="3 6" id="KW-0378">Hydrolase</keyword>